<keyword evidence="4" id="KW-1185">Reference proteome</keyword>
<feature type="region of interest" description="Disordered" evidence="1">
    <location>
        <begin position="90"/>
        <end position="129"/>
    </location>
</feature>
<dbReference type="Proteomes" id="UP001201980">
    <property type="component" value="Unassembled WGS sequence"/>
</dbReference>
<evidence type="ECO:0008006" key="5">
    <source>
        <dbReference type="Google" id="ProtNLM"/>
    </source>
</evidence>
<evidence type="ECO:0000313" key="4">
    <source>
        <dbReference type="Proteomes" id="UP001201980"/>
    </source>
</evidence>
<evidence type="ECO:0000256" key="1">
    <source>
        <dbReference type="SAM" id="MobiDB-lite"/>
    </source>
</evidence>
<feature type="signal peptide" evidence="2">
    <location>
        <begin position="1"/>
        <end position="20"/>
    </location>
</feature>
<feature type="chain" id="PRO_5042207098" description="Extracellular membrane protein CFEM domain-containing protein" evidence="2">
    <location>
        <begin position="21"/>
        <end position="129"/>
    </location>
</feature>
<comment type="caution">
    <text evidence="3">The sequence shown here is derived from an EMBL/GenBank/DDBJ whole genome shotgun (WGS) entry which is preliminary data.</text>
</comment>
<proteinExistence type="predicted"/>
<keyword evidence="2" id="KW-0732">Signal</keyword>
<evidence type="ECO:0000256" key="2">
    <source>
        <dbReference type="SAM" id="SignalP"/>
    </source>
</evidence>
<dbReference type="AlphaFoldDB" id="A0AAD5RP01"/>
<evidence type="ECO:0000313" key="3">
    <source>
        <dbReference type="EMBL" id="KAJ2899218.1"/>
    </source>
</evidence>
<accession>A0AAD5RP01</accession>
<dbReference type="EMBL" id="JAKWBI020000204">
    <property type="protein sequence ID" value="KAJ2899218.1"/>
    <property type="molecule type" value="Genomic_DNA"/>
</dbReference>
<name>A0AAD5RP01_9PEZI</name>
<gene>
    <name evidence="3" type="ORF">MKZ38_003361</name>
</gene>
<feature type="compositionally biased region" description="Acidic residues" evidence="1">
    <location>
        <begin position="101"/>
        <end position="111"/>
    </location>
</feature>
<protein>
    <recommendedName>
        <fullName evidence="5">Extracellular membrane protein CFEM domain-containing protein</fullName>
    </recommendedName>
</protein>
<sequence length="129" mass="13651">MQFKTLATLLFSAVAVSAQAGPLTSFTPPCAQACVRMAIEGTNHAGTGSSGAVDCTLSDVPCLCEASNKDAIAEESIECATAGCGAEIGATAGQKRRRREEEEEEEEEEEKEREWTGPFSDGAKREMVC</sequence>
<organism evidence="3 4">
    <name type="scientific">Zalerion maritima</name>
    <dbReference type="NCBI Taxonomy" id="339359"/>
    <lineage>
        <taxon>Eukaryota</taxon>
        <taxon>Fungi</taxon>
        <taxon>Dikarya</taxon>
        <taxon>Ascomycota</taxon>
        <taxon>Pezizomycotina</taxon>
        <taxon>Sordariomycetes</taxon>
        <taxon>Lulworthiomycetidae</taxon>
        <taxon>Lulworthiales</taxon>
        <taxon>Lulworthiaceae</taxon>
        <taxon>Zalerion</taxon>
    </lineage>
</organism>
<reference evidence="3" key="1">
    <citation type="submission" date="2022-07" db="EMBL/GenBank/DDBJ databases">
        <title>Draft genome sequence of Zalerion maritima ATCC 34329, a (micro)plastics degrading marine fungus.</title>
        <authorList>
            <person name="Paco A."/>
            <person name="Goncalves M.F.M."/>
            <person name="Rocha-Santos T.A.P."/>
            <person name="Alves A."/>
        </authorList>
    </citation>
    <scope>NUCLEOTIDE SEQUENCE</scope>
    <source>
        <strain evidence="3">ATCC 34329</strain>
    </source>
</reference>